<feature type="region of interest" description="Disordered" evidence="5">
    <location>
        <begin position="246"/>
        <end position="307"/>
    </location>
</feature>
<dbReference type="PeptideAtlas" id="O17003"/>
<keyword evidence="3" id="KW-0963">Cytoplasm</keyword>
<reference evidence="8 9" key="1">
    <citation type="journal article" date="1998" name="Science">
        <title>Genome sequence of the nematode C. elegans: a platform for investigating biology.</title>
        <authorList>
            <consortium name="The C. elegans sequencing consortium"/>
            <person name="Sulson J.E."/>
            <person name="Waterston R."/>
        </authorList>
    </citation>
    <scope>NUCLEOTIDE SEQUENCE [LARGE SCALE GENOMIC DNA]</scope>
    <source>
        <strain evidence="8 9">Bristol N2</strain>
    </source>
</reference>
<organism evidence="8 9">
    <name type="scientific">Caenorhabditis elegans</name>
    <dbReference type="NCBI Taxonomy" id="6239"/>
    <lineage>
        <taxon>Eukaryota</taxon>
        <taxon>Metazoa</taxon>
        <taxon>Ecdysozoa</taxon>
        <taxon>Nematoda</taxon>
        <taxon>Chromadorea</taxon>
        <taxon>Rhabditida</taxon>
        <taxon>Rhabditina</taxon>
        <taxon>Rhabditomorpha</taxon>
        <taxon>Rhabditoidea</taxon>
        <taxon>Rhabditidae</taxon>
        <taxon>Peloderinae</taxon>
        <taxon>Caenorhabditis</taxon>
    </lineage>
</organism>
<dbReference type="InParanoid" id="O17003"/>
<evidence type="ECO:0000313" key="8">
    <source>
        <dbReference type="EMBL" id="CCD72916.1"/>
    </source>
</evidence>
<dbReference type="GO" id="GO:1990359">
    <property type="term" value="P:stress response to zinc ion"/>
    <property type="evidence" value="ECO:0000315"/>
    <property type="project" value="WormBase"/>
</dbReference>
<dbReference type="InterPro" id="IPR057983">
    <property type="entry name" value="NAA35-like_N"/>
</dbReference>
<dbReference type="UCSC" id="T23B12.4">
    <property type="organism name" value="c. elegans"/>
</dbReference>
<dbReference type="Bgee" id="WBGene00020719">
    <property type="expression patterns" value="Expressed in adult organism and 4 other cell types or tissues"/>
</dbReference>
<dbReference type="WormBase" id="T23B12.4">
    <property type="protein sequence ID" value="CE29351"/>
    <property type="gene ID" value="WBGene00020719"/>
    <property type="gene designation" value="natc-1"/>
</dbReference>
<evidence type="ECO:0007829" key="11">
    <source>
        <dbReference type="PeptideAtlas" id="O17003"/>
    </source>
</evidence>
<feature type="compositionally biased region" description="Basic and acidic residues" evidence="5">
    <location>
        <begin position="270"/>
        <end position="284"/>
    </location>
</feature>
<evidence type="ECO:0000259" key="6">
    <source>
        <dbReference type="Pfam" id="PF04112"/>
    </source>
</evidence>
<protein>
    <recommendedName>
        <fullName evidence="4">Protein MAK10 homolog</fullName>
    </recommendedName>
</protein>
<proteinExistence type="evidence at protein level"/>
<dbReference type="PANTHER" id="PTHR21373:SF0">
    <property type="entry name" value="N-ALPHA-ACETYLTRANSFERASE 35, NATC AUXILIARY SUBUNIT"/>
    <property type="match status" value="1"/>
</dbReference>
<dbReference type="PaxDb" id="6239-T23B12.4"/>
<dbReference type="STRING" id="6239.T23B12.4.1"/>
<feature type="domain" description="NAA35-like TPR repeats" evidence="7">
    <location>
        <begin position="407"/>
        <end position="792"/>
    </location>
</feature>
<dbReference type="GO" id="GO:1990170">
    <property type="term" value="P:stress response to cadmium ion"/>
    <property type="evidence" value="ECO:0000315"/>
    <property type="project" value="WormBase"/>
</dbReference>
<dbReference type="GO" id="GO:0031417">
    <property type="term" value="C:NatC complex"/>
    <property type="evidence" value="ECO:0000250"/>
    <property type="project" value="WormBase"/>
</dbReference>
<dbReference type="PhylomeDB" id="O17003"/>
<evidence type="ECO:0000256" key="5">
    <source>
        <dbReference type="SAM" id="MobiDB-lite"/>
    </source>
</evidence>
<evidence type="ECO:0000256" key="1">
    <source>
        <dbReference type="ARBA" id="ARBA00004496"/>
    </source>
</evidence>
<dbReference type="KEGG" id="cel:CELE_T23B12.4"/>
<evidence type="ECO:0000259" key="7">
    <source>
        <dbReference type="Pfam" id="PF25789"/>
    </source>
</evidence>
<evidence type="ECO:0000313" key="9">
    <source>
        <dbReference type="Proteomes" id="UP000001940"/>
    </source>
</evidence>
<evidence type="ECO:0000256" key="3">
    <source>
        <dbReference type="ARBA" id="ARBA00022490"/>
    </source>
</evidence>
<dbReference type="GO" id="GO:0040024">
    <property type="term" value="P:dauer larval development"/>
    <property type="evidence" value="ECO:0000316"/>
    <property type="project" value="WormBase"/>
</dbReference>
<accession>O17003</accession>
<comment type="subcellular location">
    <subcellularLocation>
        <location evidence="1">Cytoplasm</location>
    </subcellularLocation>
</comment>
<dbReference type="GO" id="GO:0009408">
    <property type="term" value="P:response to heat"/>
    <property type="evidence" value="ECO:0000315"/>
    <property type="project" value="WormBase"/>
</dbReference>
<evidence type="ECO:0000256" key="4">
    <source>
        <dbReference type="ARBA" id="ARBA00030494"/>
    </source>
</evidence>
<dbReference type="GO" id="GO:0043066">
    <property type="term" value="P:negative regulation of apoptotic process"/>
    <property type="evidence" value="ECO:0000318"/>
    <property type="project" value="GO_Central"/>
</dbReference>
<dbReference type="Proteomes" id="UP000001940">
    <property type="component" value="Chromosome V"/>
</dbReference>
<sequence>MPGAMESPNESEDVSKTFFKLCDGLRLGELVTTEHFRLSDVMSAIELGEPKMDVGVGSKHIKTLKEAISGGLYADDYPFQLAIMDSTLAMVVAWLEGSALGSTVWTNVLLSNVTFVKHPVFHPFASGVNLFIRNAHALINSVGNLEELPEDFNPQMLFSHQRWAPRRVVVQLMREQVTLLGTTGRKWRESAFSKQAYDICCAVASRLEMFIMLLEIIGLLVAPEIEDPNFDHKVHLGDFYVHEKEYEGAEENSDEKSEESTSDPTPSSEAKSETTEKKEQKSNDEATDETDQNDDENVGDDEDEDDMKQFKPNFGFASILAERLCKVTKAYAETVKLGRRAPDNIDGDGDYLWLGAYEPKTCIRMIPACFPRKIKVPSRQEAADWWVKCAERIYHLCIVTPKTSKDLNYLFYFARTFGQNACVFTRSLLQICMFPVDNHLCGDENRSIADAVEYSLSNCFCPQILDRVSPVYKDQTAQSLYVLFLNHMSKLAITVYGSFGCNLSRQRDRLEMAIEDLGQIHSYAGRLEERTDEVLLSGKMVTAKEQNYSYHSVATFVFHNLLAIINHYFELGFRMDLYVPYEFPYIYWFIGSVQAHWMRTTLERSQEIQLNVYQANPLRETKNKKLWEERCKLGEELKRRVAAHQFSVLNQIAISMISDGVVRLTVVLIRKGIIKMPKGGDDAEKLRFERRFEPFDSLGPPVRVDYERFKSDSGIDQMYEDKIETLIDQAQKSFNEAREHLEKIDNSVEQNREMMQLIHVAKSNIIACRVLKLDLTDRNVVWSFSEEIPMFPCLKISKK</sequence>
<evidence type="ECO:0000313" key="10">
    <source>
        <dbReference type="WormBase" id="T23B12.4"/>
    </source>
</evidence>
<keyword evidence="9" id="KW-1185">Reference proteome</keyword>
<dbReference type="eggNOG" id="KOG2343">
    <property type="taxonomic scope" value="Eukaryota"/>
</dbReference>
<dbReference type="SMR" id="O17003"/>
<dbReference type="AlphaFoldDB" id="O17003"/>
<dbReference type="AGR" id="WB:WBGene00020719"/>
<name>O17003_CAEEL</name>
<dbReference type="RefSeq" id="NP_505179.1">
    <property type="nucleotide sequence ID" value="NM_072778.8"/>
</dbReference>
<dbReference type="PANTHER" id="PTHR21373">
    <property type="entry name" value="GLUCOSE REPRESSIBLE PROTEIN MAK10"/>
    <property type="match status" value="1"/>
</dbReference>
<dbReference type="GO" id="GO:1901562">
    <property type="term" value="P:response to paraquat"/>
    <property type="evidence" value="ECO:0000315"/>
    <property type="project" value="WormBase"/>
</dbReference>
<dbReference type="GO" id="GO:1990169">
    <property type="term" value="P:stress response to copper ion"/>
    <property type="evidence" value="ECO:0000315"/>
    <property type="project" value="WormBase"/>
</dbReference>
<keyword evidence="11" id="KW-1267">Proteomics identification</keyword>
<dbReference type="Pfam" id="PF25789">
    <property type="entry name" value="TPR_NAA35"/>
    <property type="match status" value="1"/>
</dbReference>
<feature type="domain" description="NAA35-like N-terminal" evidence="6">
    <location>
        <begin position="28"/>
        <end position="112"/>
    </location>
</feature>
<dbReference type="InterPro" id="IPR057982">
    <property type="entry name" value="TPR_NAA35"/>
</dbReference>
<dbReference type="CTD" id="179228"/>
<dbReference type="GeneID" id="179228"/>
<comment type="similarity">
    <text evidence="2">Belongs to the MAK10 family.</text>
</comment>
<dbReference type="GO" id="GO:0005737">
    <property type="term" value="C:cytoplasm"/>
    <property type="evidence" value="ECO:0000314"/>
    <property type="project" value="WormBase"/>
</dbReference>
<dbReference type="OrthoDB" id="269405at2759"/>
<dbReference type="Pfam" id="PF04112">
    <property type="entry name" value="Mak10"/>
    <property type="match status" value="1"/>
</dbReference>
<dbReference type="OMA" id="YSAHEYG"/>
<gene>
    <name evidence="8 10" type="primary">natc-1</name>
    <name evidence="8" type="ORF">CELE_T23B12.4</name>
    <name evidence="10" type="ORF">T23B12.4</name>
</gene>
<feature type="compositionally biased region" description="Acidic residues" evidence="5">
    <location>
        <begin position="285"/>
        <end position="306"/>
    </location>
</feature>
<dbReference type="FunCoup" id="O17003">
    <property type="interactions" value="3122"/>
</dbReference>
<dbReference type="EMBL" id="BX284605">
    <property type="protein sequence ID" value="CCD72916.1"/>
    <property type="molecule type" value="Genomic_DNA"/>
</dbReference>
<dbReference type="InterPro" id="IPR007244">
    <property type="entry name" value="Naa35_N"/>
</dbReference>
<evidence type="ECO:0000256" key="2">
    <source>
        <dbReference type="ARBA" id="ARBA00006289"/>
    </source>
</evidence>
<dbReference type="GO" id="GO:0008340">
    <property type="term" value="P:determination of adult lifespan"/>
    <property type="evidence" value="ECO:0000315"/>
    <property type="project" value="WormBase"/>
</dbReference>
<dbReference type="HOGENOM" id="CLU_011757_2_0_1"/>
<dbReference type="PIR" id="T32223">
    <property type="entry name" value="T32223"/>
</dbReference>